<organism evidence="2 3">
    <name type="scientific">Metschnikowia bicuspidata var. bicuspidata NRRL YB-4993</name>
    <dbReference type="NCBI Taxonomy" id="869754"/>
    <lineage>
        <taxon>Eukaryota</taxon>
        <taxon>Fungi</taxon>
        <taxon>Dikarya</taxon>
        <taxon>Ascomycota</taxon>
        <taxon>Saccharomycotina</taxon>
        <taxon>Pichiomycetes</taxon>
        <taxon>Metschnikowiaceae</taxon>
        <taxon>Metschnikowia</taxon>
    </lineage>
</organism>
<reference evidence="2 3" key="1">
    <citation type="submission" date="2016-05" db="EMBL/GenBank/DDBJ databases">
        <title>Comparative genomics of biotechnologically important yeasts.</title>
        <authorList>
            <consortium name="DOE Joint Genome Institute"/>
            <person name="Riley R."/>
            <person name="Haridas S."/>
            <person name="Wolfe K.H."/>
            <person name="Lopes M.R."/>
            <person name="Hittinger C.T."/>
            <person name="Goker M."/>
            <person name="Salamov A."/>
            <person name="Wisecaver J."/>
            <person name="Long T.M."/>
            <person name="Aerts A.L."/>
            <person name="Barry K."/>
            <person name="Choi C."/>
            <person name="Clum A."/>
            <person name="Coughlan A.Y."/>
            <person name="Deshpande S."/>
            <person name="Douglass A.P."/>
            <person name="Hanson S.J."/>
            <person name="Klenk H.-P."/>
            <person name="LaButti K."/>
            <person name="Lapidus A."/>
            <person name="Lindquist E."/>
            <person name="Lipzen A."/>
            <person name="Meier-kolthoff J.P."/>
            <person name="Ohm R.A."/>
            <person name="Otillar R.P."/>
            <person name="Pangilinan J."/>
            <person name="Peng Y."/>
            <person name="Rokas A."/>
            <person name="Rosa C.A."/>
            <person name="Scheuner C."/>
            <person name="Sibirny A.A."/>
            <person name="Slot J.C."/>
            <person name="Stielow J.B."/>
            <person name="Sun H."/>
            <person name="Kurtzman C.P."/>
            <person name="Blackwell M."/>
            <person name="Grigoriev I.V."/>
            <person name="Jeffries T.W."/>
        </authorList>
    </citation>
    <scope>NUCLEOTIDE SEQUENCE [LARGE SCALE GENOMIC DNA]</scope>
    <source>
        <strain evidence="2 3">NRRL YB-4993</strain>
    </source>
</reference>
<keyword evidence="3" id="KW-1185">Reference proteome</keyword>
<sequence>MHIIVFEVQVHCEVTDFLFLSTLATVSSACSLFISLLHYVFVSYTILIVSWLLHCTFGMLPYFPLLPFLILILWLFVLGPFVG</sequence>
<evidence type="ECO:0000313" key="3">
    <source>
        <dbReference type="Proteomes" id="UP000092555"/>
    </source>
</evidence>
<dbReference type="EMBL" id="LXTC01000003">
    <property type="protein sequence ID" value="OBA21274.1"/>
    <property type="molecule type" value="Genomic_DNA"/>
</dbReference>
<proteinExistence type="predicted"/>
<gene>
    <name evidence="2" type="ORF">METBIDRAFT_179467</name>
</gene>
<keyword evidence="1" id="KW-0472">Membrane</keyword>
<dbReference type="AlphaFoldDB" id="A0A1A0HAX3"/>
<dbReference type="RefSeq" id="XP_018711784.1">
    <property type="nucleotide sequence ID" value="XM_018854747.1"/>
</dbReference>
<dbReference type="Proteomes" id="UP000092555">
    <property type="component" value="Unassembled WGS sequence"/>
</dbReference>
<evidence type="ECO:0000313" key="2">
    <source>
        <dbReference type="EMBL" id="OBA21274.1"/>
    </source>
</evidence>
<protein>
    <submittedName>
        <fullName evidence="2">Uncharacterized protein</fullName>
    </submittedName>
</protein>
<keyword evidence="1" id="KW-1133">Transmembrane helix</keyword>
<name>A0A1A0HAX3_9ASCO</name>
<feature type="transmembrane region" description="Helical" evidence="1">
    <location>
        <begin position="26"/>
        <end position="53"/>
    </location>
</feature>
<accession>A0A1A0HAX3</accession>
<evidence type="ECO:0000256" key="1">
    <source>
        <dbReference type="SAM" id="Phobius"/>
    </source>
</evidence>
<keyword evidence="1" id="KW-0812">Transmembrane</keyword>
<comment type="caution">
    <text evidence="2">The sequence shown here is derived from an EMBL/GenBank/DDBJ whole genome shotgun (WGS) entry which is preliminary data.</text>
</comment>
<feature type="transmembrane region" description="Helical" evidence="1">
    <location>
        <begin position="60"/>
        <end position="82"/>
    </location>
</feature>
<dbReference type="GeneID" id="30027723"/>